<gene>
    <name evidence="1" type="ORF">G9Q37_19935</name>
</gene>
<dbReference type="AlphaFoldDB" id="A0A6G8IM21"/>
<reference evidence="1 2" key="1">
    <citation type="submission" date="2020-03" db="EMBL/GenBank/DDBJ databases">
        <title>Hydrogenophaga sp. nov. isolated from cyanobacterial mat.</title>
        <authorList>
            <person name="Thorat V."/>
            <person name="Kirdat K."/>
            <person name="Tiwarekar B."/>
            <person name="Costa E.D."/>
            <person name="Yadav A."/>
        </authorList>
    </citation>
    <scope>NUCLEOTIDE SEQUENCE [LARGE SCALE GENOMIC DNA]</scope>
    <source>
        <strain evidence="1 2">BA0156</strain>
    </source>
</reference>
<dbReference type="RefSeq" id="WP_166230063.1">
    <property type="nucleotide sequence ID" value="NZ_CP049989.1"/>
</dbReference>
<evidence type="ECO:0000313" key="1">
    <source>
        <dbReference type="EMBL" id="QIM54262.1"/>
    </source>
</evidence>
<dbReference type="EMBL" id="CP049989">
    <property type="protein sequence ID" value="QIM54262.1"/>
    <property type="molecule type" value="Genomic_DNA"/>
</dbReference>
<keyword evidence="2" id="KW-1185">Reference proteome</keyword>
<evidence type="ECO:0000313" key="2">
    <source>
        <dbReference type="Proteomes" id="UP000503162"/>
    </source>
</evidence>
<dbReference type="KEGG" id="hcz:G9Q37_19935"/>
<name>A0A6G8IM21_9BURK</name>
<dbReference type="Proteomes" id="UP000503162">
    <property type="component" value="Chromosome"/>
</dbReference>
<sequence>MALLGKAALAMWWEVGADGFDGFCHWHAHEHFPERLGIAGFRRATRWREAGGGPGVFVMYELEDHAVLGSPAYLARLNAPTPWSVSMMSLHLRMVRSQCEVLATQGAVTAAQALTVRLSPTQADAAEAPGGLRARLTGWLREWPSQPGLTGAHLLRHRAPPIAQTAEQKIRGGDAVADWVLVVTGYDARALDALAQGALSAGALAALGARDVVHGRYALAYSALPTDMA</sequence>
<protein>
    <submittedName>
        <fullName evidence="1">Uncharacterized protein</fullName>
    </submittedName>
</protein>
<proteinExistence type="predicted"/>
<accession>A0A6G8IM21</accession>
<organism evidence="1 2">
    <name type="scientific">Hydrogenophaga crocea</name>
    <dbReference type="NCBI Taxonomy" id="2716225"/>
    <lineage>
        <taxon>Bacteria</taxon>
        <taxon>Pseudomonadati</taxon>
        <taxon>Pseudomonadota</taxon>
        <taxon>Betaproteobacteria</taxon>
        <taxon>Burkholderiales</taxon>
        <taxon>Comamonadaceae</taxon>
        <taxon>Hydrogenophaga</taxon>
    </lineage>
</organism>